<dbReference type="Proteomes" id="UP000606274">
    <property type="component" value="Unassembled WGS sequence"/>
</dbReference>
<evidence type="ECO:0000313" key="2">
    <source>
        <dbReference type="Proteomes" id="UP000606274"/>
    </source>
</evidence>
<keyword evidence="2" id="KW-1185">Reference proteome</keyword>
<proteinExistence type="predicted"/>
<dbReference type="EMBL" id="JABFDY010000005">
    <property type="protein sequence ID" value="KAF7707380.1"/>
    <property type="molecule type" value="Genomic_DNA"/>
</dbReference>
<sequence length="107" mass="12204">MDIYTTLCSSFSVPLWVAPLLHAASRLKGDPARRRKSYRLIQRRLQQHGIGCDQLPKPTYVFPAEVKQLIRAAFPEQICDYHDPQHQNVVAVTLEDLNSVRSDDQSS</sequence>
<evidence type="ECO:0000313" key="1">
    <source>
        <dbReference type="EMBL" id="KAF7707380.1"/>
    </source>
</evidence>
<organism evidence="1 2">
    <name type="scientific">Silurus meridionalis</name>
    <name type="common">Southern catfish</name>
    <name type="synonym">Silurus soldatovi meridionalis</name>
    <dbReference type="NCBI Taxonomy" id="175797"/>
    <lineage>
        <taxon>Eukaryota</taxon>
        <taxon>Metazoa</taxon>
        <taxon>Chordata</taxon>
        <taxon>Craniata</taxon>
        <taxon>Vertebrata</taxon>
        <taxon>Euteleostomi</taxon>
        <taxon>Actinopterygii</taxon>
        <taxon>Neopterygii</taxon>
        <taxon>Teleostei</taxon>
        <taxon>Ostariophysi</taxon>
        <taxon>Siluriformes</taxon>
        <taxon>Siluridae</taxon>
        <taxon>Silurus</taxon>
    </lineage>
</organism>
<reference evidence="1" key="1">
    <citation type="submission" date="2020-08" db="EMBL/GenBank/DDBJ databases">
        <title>Chromosome-level assembly of Southern catfish (Silurus meridionalis) provides insights into visual adaptation to the nocturnal and benthic lifestyles.</title>
        <authorList>
            <person name="Zhang Y."/>
            <person name="Wang D."/>
            <person name="Peng Z."/>
        </authorList>
    </citation>
    <scope>NUCLEOTIDE SEQUENCE</scope>
    <source>
        <strain evidence="1">SWU-2019-XX</strain>
        <tissue evidence="1">Muscle</tissue>
    </source>
</reference>
<name>A0A8T0BPT6_SILME</name>
<accession>A0A8T0BPT6</accession>
<protein>
    <submittedName>
        <fullName evidence="1">Uncharacterized protein</fullName>
    </submittedName>
</protein>
<comment type="caution">
    <text evidence="1">The sequence shown here is derived from an EMBL/GenBank/DDBJ whole genome shotgun (WGS) entry which is preliminary data.</text>
</comment>
<gene>
    <name evidence="1" type="ORF">HF521_018598</name>
</gene>
<dbReference type="AlphaFoldDB" id="A0A8T0BPT6"/>